<reference evidence="1" key="2">
    <citation type="submission" date="2011-02" db="EMBL/GenBank/DDBJ databases">
        <authorList>
            <person name="MacLean D."/>
        </authorList>
    </citation>
    <scope>NUCLEOTIDE SEQUENCE</scope>
</reference>
<dbReference type="EMBL" id="FR824537">
    <property type="protein sequence ID" value="CCA27291.1"/>
    <property type="molecule type" value="Genomic_DNA"/>
</dbReference>
<reference evidence="1" key="1">
    <citation type="journal article" date="2011" name="PLoS Biol.">
        <title>Gene gain and loss during evolution of obligate parasitism in the white rust pathogen of Arabidopsis thaliana.</title>
        <authorList>
            <person name="Kemen E."/>
            <person name="Gardiner A."/>
            <person name="Schultz-Larsen T."/>
            <person name="Kemen A.C."/>
            <person name="Balmuth A.L."/>
            <person name="Robert-Seilaniantz A."/>
            <person name="Bailey K."/>
            <person name="Holub E."/>
            <person name="Studholme D.J."/>
            <person name="Maclean D."/>
            <person name="Jones J.D."/>
        </authorList>
    </citation>
    <scope>NUCLEOTIDE SEQUENCE</scope>
</reference>
<gene>
    <name evidence="1" type="primary">AlNc14C501G11944</name>
    <name evidence="1" type="ORF">ALNC14_134350</name>
</gene>
<accession>F0X0K0</accession>
<name>F0X0K0_9STRA</name>
<proteinExistence type="predicted"/>
<protein>
    <submittedName>
        <fullName evidence="1">AlNc14C501G11944 protein</fullName>
    </submittedName>
</protein>
<organism evidence="1">
    <name type="scientific">Albugo laibachii Nc14</name>
    <dbReference type="NCBI Taxonomy" id="890382"/>
    <lineage>
        <taxon>Eukaryota</taxon>
        <taxon>Sar</taxon>
        <taxon>Stramenopiles</taxon>
        <taxon>Oomycota</taxon>
        <taxon>Peronosporomycetes</taxon>
        <taxon>Albuginales</taxon>
        <taxon>Albuginaceae</taxon>
        <taxon>Albugo</taxon>
    </lineage>
</organism>
<sequence length="96" mass="11245">MWWCKCHYQLNTRYLVHDKVASYCATSNFASCDYKASQLDFMKRSSLHLVYVLLRVTFTPDDFNTCSYSSSETKYKSFSEQACPLSTSHESEQFSY</sequence>
<evidence type="ECO:0000313" key="1">
    <source>
        <dbReference type="EMBL" id="CCA27291.1"/>
    </source>
</evidence>
<dbReference type="HOGENOM" id="CLU_2404128_0_0_1"/>
<dbReference type="AlphaFoldDB" id="F0X0K0"/>